<dbReference type="RefSeq" id="WP_151041819.1">
    <property type="nucleotide sequence ID" value="NZ_VZUL01000002.1"/>
</dbReference>
<evidence type="ECO:0008006" key="3">
    <source>
        <dbReference type="Google" id="ProtNLM"/>
    </source>
</evidence>
<sequence length="347" mass="38921">MFANKTVFIVGAGASYEIGLPVGSALTGIIAQKLDLRESGSWDAHGDKNLVGAIVEMARGNNYGADMRRYSAAAQDIRRAMPQAISIDNFLHTHSDDADIVTLGKMGIAASILESENKSDIYRKEHGRYSIDFGAAKSWHNTFCKMLTENIQKPDVDTIFDKVAFITFNYDRCIEHYLSMWLTSYMRIPFEEACSICRKLHIFHPYGQVGKLPWQAEDGVGVGFGEQLNEYNIAHTAKQIRTFTERVDDDAMLSKMRQAISEAPTVIYLGFAYAKMNMELMRLDYTAGGQRVYATTLGMSESNKQQAISRVHLALSSKDSGNNIKHQNFESITANQLLNDYWYELSA</sequence>
<dbReference type="AlphaFoldDB" id="A0A6A1TS31"/>
<dbReference type="EMBL" id="VZUL01000002">
    <property type="protein sequence ID" value="KAB1086384.1"/>
    <property type="molecule type" value="Genomic_DNA"/>
</dbReference>
<comment type="caution">
    <text evidence="1">The sequence shown here is derived from an EMBL/GenBank/DDBJ whole genome shotgun (WGS) entry which is preliminary data.</text>
</comment>
<organism evidence="1 2">
    <name type="scientific">Neorhizobium galegae</name>
    <name type="common">Rhizobium galegae</name>
    <dbReference type="NCBI Taxonomy" id="399"/>
    <lineage>
        <taxon>Bacteria</taxon>
        <taxon>Pseudomonadati</taxon>
        <taxon>Pseudomonadota</taxon>
        <taxon>Alphaproteobacteria</taxon>
        <taxon>Hyphomicrobiales</taxon>
        <taxon>Rhizobiaceae</taxon>
        <taxon>Rhizobium/Agrobacterium group</taxon>
        <taxon>Neorhizobium</taxon>
    </lineage>
</organism>
<reference evidence="1 2" key="1">
    <citation type="submission" date="2019-09" db="EMBL/GenBank/DDBJ databases">
        <title>Genome sequencing of Ng87 strain.</title>
        <authorList>
            <person name="Karasev E.S."/>
            <person name="Andronov E."/>
        </authorList>
    </citation>
    <scope>NUCLEOTIDE SEQUENCE [LARGE SCALE GENOMIC DNA]</scope>
    <source>
        <strain evidence="1 2">Ng87</strain>
    </source>
</reference>
<name>A0A6A1TS31_NEOGA</name>
<protein>
    <recommendedName>
        <fullName evidence="3">SIR2-like domain-containing protein</fullName>
    </recommendedName>
</protein>
<gene>
    <name evidence="1" type="ORF">F4V91_08035</name>
</gene>
<evidence type="ECO:0000313" key="1">
    <source>
        <dbReference type="EMBL" id="KAB1086384.1"/>
    </source>
</evidence>
<evidence type="ECO:0000313" key="2">
    <source>
        <dbReference type="Proteomes" id="UP000386575"/>
    </source>
</evidence>
<accession>A0A6A1TS31</accession>
<dbReference type="Proteomes" id="UP000386575">
    <property type="component" value="Unassembled WGS sequence"/>
</dbReference>
<proteinExistence type="predicted"/>